<accession>A0A1J5Q9M7</accession>
<protein>
    <submittedName>
        <fullName evidence="2">16S ribosomal RNA methyltransferase KsgA/Dim1 family protein</fullName>
    </submittedName>
</protein>
<dbReference type="CDD" id="cd02440">
    <property type="entry name" value="AdoMet_MTases"/>
    <property type="match status" value="1"/>
</dbReference>
<sequence length="214" mass="23125">MDDANSSKRAGKRADAARVSAREATARARGYLHFVREFVRHPRQIGAICPSSPVLARRIASLVPPGDGLVLELGPGGGAVTAALLRHGVAAHDLVLLERSAALVAQLSRRFPDVALIHGDAAHLGDYAQLRGRPLRAIVSSLPLRSLPRPLVRQILDQIAEVSAPGTRFIQFSYALHDACAAPARGFERDDACLVWRNLPPARVDCYRDVRARG</sequence>
<dbReference type="EMBL" id="MLJW01001110">
    <property type="protein sequence ID" value="OIQ80096.1"/>
    <property type="molecule type" value="Genomic_DNA"/>
</dbReference>
<dbReference type="Pfam" id="PF13649">
    <property type="entry name" value="Methyltransf_25"/>
    <property type="match status" value="1"/>
</dbReference>
<evidence type="ECO:0000259" key="1">
    <source>
        <dbReference type="Pfam" id="PF13649"/>
    </source>
</evidence>
<proteinExistence type="predicted"/>
<dbReference type="AlphaFoldDB" id="A0A1J5Q9M7"/>
<dbReference type="SUPFAM" id="SSF53335">
    <property type="entry name" value="S-adenosyl-L-methionine-dependent methyltransferases"/>
    <property type="match status" value="1"/>
</dbReference>
<dbReference type="GO" id="GO:0032259">
    <property type="term" value="P:methylation"/>
    <property type="evidence" value="ECO:0007669"/>
    <property type="project" value="UniProtKB-KW"/>
</dbReference>
<name>A0A1J5Q9M7_9ZZZZ</name>
<gene>
    <name evidence="2" type="ORF">GALL_381600</name>
</gene>
<evidence type="ECO:0000313" key="2">
    <source>
        <dbReference type="EMBL" id="OIQ80096.1"/>
    </source>
</evidence>
<comment type="caution">
    <text evidence="2">The sequence shown here is derived from an EMBL/GenBank/DDBJ whole genome shotgun (WGS) entry which is preliminary data.</text>
</comment>
<dbReference type="InterPro" id="IPR029063">
    <property type="entry name" value="SAM-dependent_MTases_sf"/>
</dbReference>
<organism evidence="2">
    <name type="scientific">mine drainage metagenome</name>
    <dbReference type="NCBI Taxonomy" id="410659"/>
    <lineage>
        <taxon>unclassified sequences</taxon>
        <taxon>metagenomes</taxon>
        <taxon>ecological metagenomes</taxon>
    </lineage>
</organism>
<dbReference type="GO" id="GO:0008168">
    <property type="term" value="F:methyltransferase activity"/>
    <property type="evidence" value="ECO:0007669"/>
    <property type="project" value="UniProtKB-KW"/>
</dbReference>
<feature type="domain" description="Methyltransferase" evidence="1">
    <location>
        <begin position="70"/>
        <end position="166"/>
    </location>
</feature>
<dbReference type="InterPro" id="IPR041698">
    <property type="entry name" value="Methyltransf_25"/>
</dbReference>
<keyword evidence="2" id="KW-0489">Methyltransferase</keyword>
<dbReference type="Gene3D" id="3.40.50.150">
    <property type="entry name" value="Vaccinia Virus protein VP39"/>
    <property type="match status" value="1"/>
</dbReference>
<reference evidence="2" key="1">
    <citation type="submission" date="2016-10" db="EMBL/GenBank/DDBJ databases">
        <title>Sequence of Gallionella enrichment culture.</title>
        <authorList>
            <person name="Poehlein A."/>
            <person name="Muehling M."/>
            <person name="Daniel R."/>
        </authorList>
    </citation>
    <scope>NUCLEOTIDE SEQUENCE</scope>
</reference>
<keyword evidence="2" id="KW-0808">Transferase</keyword>